<proteinExistence type="predicted"/>
<evidence type="ECO:0008006" key="4">
    <source>
        <dbReference type="Google" id="ProtNLM"/>
    </source>
</evidence>
<keyword evidence="3" id="KW-1185">Reference proteome</keyword>
<feature type="chain" id="PRO_5040414498" description="Secreted protein" evidence="1">
    <location>
        <begin position="20"/>
        <end position="145"/>
    </location>
</feature>
<keyword evidence="1" id="KW-0732">Signal</keyword>
<dbReference type="Proteomes" id="UP000765509">
    <property type="component" value="Unassembled WGS sequence"/>
</dbReference>
<evidence type="ECO:0000313" key="3">
    <source>
        <dbReference type="Proteomes" id="UP000765509"/>
    </source>
</evidence>
<sequence>MPSIPVLHIQIPTLVLVSCSYLHTNPCACPGSRCFTLKYLHLSRIPAIHTQILMPVQVSNNSKNFLCWGRPQKFQKFLRLVQAPNSSHANPYACTGSQQFQKLLMLVQAPNASHAYPYACTGSRQFKQFLTPVKAPNASHNSLHH</sequence>
<comment type="caution">
    <text evidence="2">The sequence shown here is derived from an EMBL/GenBank/DDBJ whole genome shotgun (WGS) entry which is preliminary data.</text>
</comment>
<name>A0A9Q3GPM5_9BASI</name>
<gene>
    <name evidence="2" type="ORF">O181_014207</name>
</gene>
<feature type="signal peptide" evidence="1">
    <location>
        <begin position="1"/>
        <end position="19"/>
    </location>
</feature>
<organism evidence="2 3">
    <name type="scientific">Austropuccinia psidii MF-1</name>
    <dbReference type="NCBI Taxonomy" id="1389203"/>
    <lineage>
        <taxon>Eukaryota</taxon>
        <taxon>Fungi</taxon>
        <taxon>Dikarya</taxon>
        <taxon>Basidiomycota</taxon>
        <taxon>Pucciniomycotina</taxon>
        <taxon>Pucciniomycetes</taxon>
        <taxon>Pucciniales</taxon>
        <taxon>Sphaerophragmiaceae</taxon>
        <taxon>Austropuccinia</taxon>
    </lineage>
</organism>
<dbReference type="AlphaFoldDB" id="A0A9Q3GPM5"/>
<evidence type="ECO:0000256" key="1">
    <source>
        <dbReference type="SAM" id="SignalP"/>
    </source>
</evidence>
<reference evidence="2" key="1">
    <citation type="submission" date="2021-03" db="EMBL/GenBank/DDBJ databases">
        <title>Draft genome sequence of rust myrtle Austropuccinia psidii MF-1, a brazilian biotype.</title>
        <authorList>
            <person name="Quecine M.C."/>
            <person name="Pachon D.M.R."/>
            <person name="Bonatelli M.L."/>
            <person name="Correr F.H."/>
            <person name="Franceschini L.M."/>
            <person name="Leite T.F."/>
            <person name="Margarido G.R.A."/>
            <person name="Almeida C.A."/>
            <person name="Ferrarezi J.A."/>
            <person name="Labate C.A."/>
        </authorList>
    </citation>
    <scope>NUCLEOTIDE SEQUENCE</scope>
    <source>
        <strain evidence="2">MF-1</strain>
    </source>
</reference>
<dbReference type="EMBL" id="AVOT02003753">
    <property type="protein sequence ID" value="MBW0474492.1"/>
    <property type="molecule type" value="Genomic_DNA"/>
</dbReference>
<evidence type="ECO:0000313" key="2">
    <source>
        <dbReference type="EMBL" id="MBW0474492.1"/>
    </source>
</evidence>
<accession>A0A9Q3GPM5</accession>
<protein>
    <recommendedName>
        <fullName evidence="4">Secreted protein</fullName>
    </recommendedName>
</protein>